<name>A0A381ZYY8_9ZZZZ</name>
<proteinExistence type="predicted"/>
<accession>A0A381ZYY8</accession>
<organism evidence="1">
    <name type="scientific">marine metagenome</name>
    <dbReference type="NCBI Taxonomy" id="408172"/>
    <lineage>
        <taxon>unclassified sequences</taxon>
        <taxon>metagenomes</taxon>
        <taxon>ecological metagenomes</taxon>
    </lineage>
</organism>
<reference evidence="1" key="1">
    <citation type="submission" date="2018-05" db="EMBL/GenBank/DDBJ databases">
        <authorList>
            <person name="Lanie J.A."/>
            <person name="Ng W.-L."/>
            <person name="Kazmierczak K.M."/>
            <person name="Andrzejewski T.M."/>
            <person name="Davidsen T.M."/>
            <person name="Wayne K.J."/>
            <person name="Tettelin H."/>
            <person name="Glass J.I."/>
            <person name="Rusch D."/>
            <person name="Podicherti R."/>
            <person name="Tsui H.-C.T."/>
            <person name="Winkler M.E."/>
        </authorList>
    </citation>
    <scope>NUCLEOTIDE SEQUENCE</scope>
</reference>
<dbReference type="EMBL" id="UINC01023234">
    <property type="protein sequence ID" value="SVA94486.1"/>
    <property type="molecule type" value="Genomic_DNA"/>
</dbReference>
<protein>
    <submittedName>
        <fullName evidence="1">Uncharacterized protein</fullName>
    </submittedName>
</protein>
<gene>
    <name evidence="1" type="ORF">METZ01_LOCUS147340</name>
</gene>
<sequence length="51" mass="5883">MGKIIQQENEGLQEEVQILKNKENNRVNPLKGVFKVLSRGYALFWLLGIIL</sequence>
<dbReference type="AlphaFoldDB" id="A0A381ZYY8"/>
<evidence type="ECO:0000313" key="1">
    <source>
        <dbReference type="EMBL" id="SVA94486.1"/>
    </source>
</evidence>